<evidence type="ECO:0000256" key="1">
    <source>
        <dbReference type="ARBA" id="ARBA00008950"/>
    </source>
</evidence>
<dbReference type="SUPFAM" id="SSF56300">
    <property type="entry name" value="Metallo-dependent phosphatases"/>
    <property type="match status" value="1"/>
</dbReference>
<organism evidence="3 4">
    <name type="scientific">Solirubrobacter ginsenosidimutans</name>
    <dbReference type="NCBI Taxonomy" id="490573"/>
    <lineage>
        <taxon>Bacteria</taxon>
        <taxon>Bacillati</taxon>
        <taxon>Actinomycetota</taxon>
        <taxon>Thermoleophilia</taxon>
        <taxon>Solirubrobacterales</taxon>
        <taxon>Solirubrobacteraceae</taxon>
        <taxon>Solirubrobacter</taxon>
    </lineage>
</organism>
<dbReference type="InterPro" id="IPR024654">
    <property type="entry name" value="Calcineurin-like_PHP_lpxH"/>
</dbReference>
<sequence>MRVLALADRPFHADVAKLASQCDVEAVVCLGDLQPSWLETLDKVALPKLGVYGNHDDEPYMTWFGIDNVHINRIDLDNGVSFSGFEGCVSYRRSGTSKVGPSYTQREAKKLMRKLPAADVLLCHCPPRGVNDDPDDPAHIGFEALRPWVLKHQPRWLLHGHVHPTPGSLLHRIGETRVVYVNGARVVELT</sequence>
<dbReference type="RefSeq" id="WP_270043202.1">
    <property type="nucleotide sequence ID" value="NZ_JAPDOD010000029.1"/>
</dbReference>
<accession>A0A9X3MWG1</accession>
<keyword evidence="4" id="KW-1185">Reference proteome</keyword>
<comment type="caution">
    <text evidence="3">The sequence shown here is derived from an EMBL/GenBank/DDBJ whole genome shotgun (WGS) entry which is preliminary data.</text>
</comment>
<evidence type="ECO:0000313" key="4">
    <source>
        <dbReference type="Proteomes" id="UP001149140"/>
    </source>
</evidence>
<reference evidence="3" key="1">
    <citation type="submission" date="2022-10" db="EMBL/GenBank/DDBJ databases">
        <title>The WGS of Solirubrobacter ginsenosidimutans DSM 21036.</title>
        <authorList>
            <person name="Jiang Z."/>
        </authorList>
    </citation>
    <scope>NUCLEOTIDE SEQUENCE</scope>
    <source>
        <strain evidence="3">DSM 21036</strain>
    </source>
</reference>
<name>A0A9X3MWG1_9ACTN</name>
<proteinExistence type="inferred from homology"/>
<feature type="domain" description="Calcineurin-like phosphoesterase" evidence="2">
    <location>
        <begin position="11"/>
        <end position="176"/>
    </location>
</feature>
<dbReference type="Pfam" id="PF12850">
    <property type="entry name" value="Metallophos_2"/>
    <property type="match status" value="1"/>
</dbReference>
<dbReference type="AlphaFoldDB" id="A0A9X3MWG1"/>
<dbReference type="EMBL" id="JAPDOD010000029">
    <property type="protein sequence ID" value="MDA0163954.1"/>
    <property type="molecule type" value="Genomic_DNA"/>
</dbReference>
<dbReference type="InterPro" id="IPR029052">
    <property type="entry name" value="Metallo-depent_PP-like"/>
</dbReference>
<comment type="similarity">
    <text evidence="1">Belongs to the metallophosphoesterase superfamily. YfcE family.</text>
</comment>
<dbReference type="Gene3D" id="3.60.21.10">
    <property type="match status" value="1"/>
</dbReference>
<protein>
    <submittedName>
        <fullName evidence="3">Metallophosphoesterase family protein</fullName>
    </submittedName>
</protein>
<gene>
    <name evidence="3" type="ORF">OM076_27025</name>
</gene>
<evidence type="ECO:0000313" key="3">
    <source>
        <dbReference type="EMBL" id="MDA0163954.1"/>
    </source>
</evidence>
<evidence type="ECO:0000259" key="2">
    <source>
        <dbReference type="Pfam" id="PF12850"/>
    </source>
</evidence>
<dbReference type="Proteomes" id="UP001149140">
    <property type="component" value="Unassembled WGS sequence"/>
</dbReference>